<dbReference type="EMBL" id="MU865401">
    <property type="protein sequence ID" value="KAK4224169.1"/>
    <property type="molecule type" value="Genomic_DNA"/>
</dbReference>
<feature type="region of interest" description="Disordered" evidence="5">
    <location>
        <begin position="1"/>
        <end position="63"/>
    </location>
</feature>
<dbReference type="AlphaFoldDB" id="A0AAN7BIS4"/>
<evidence type="ECO:0000256" key="4">
    <source>
        <dbReference type="ARBA" id="ARBA00023136"/>
    </source>
</evidence>
<feature type="compositionally biased region" description="Polar residues" evidence="5">
    <location>
        <begin position="29"/>
        <end position="40"/>
    </location>
</feature>
<reference evidence="7" key="1">
    <citation type="journal article" date="2023" name="Mol. Phylogenet. Evol.">
        <title>Genome-scale phylogeny and comparative genomics of the fungal order Sordariales.</title>
        <authorList>
            <person name="Hensen N."/>
            <person name="Bonometti L."/>
            <person name="Westerberg I."/>
            <person name="Brannstrom I.O."/>
            <person name="Guillou S."/>
            <person name="Cros-Aarteil S."/>
            <person name="Calhoun S."/>
            <person name="Haridas S."/>
            <person name="Kuo A."/>
            <person name="Mondo S."/>
            <person name="Pangilinan J."/>
            <person name="Riley R."/>
            <person name="LaButti K."/>
            <person name="Andreopoulos B."/>
            <person name="Lipzen A."/>
            <person name="Chen C."/>
            <person name="Yan M."/>
            <person name="Daum C."/>
            <person name="Ng V."/>
            <person name="Clum A."/>
            <person name="Steindorff A."/>
            <person name="Ohm R.A."/>
            <person name="Martin F."/>
            <person name="Silar P."/>
            <person name="Natvig D.O."/>
            <person name="Lalanne C."/>
            <person name="Gautier V."/>
            <person name="Ament-Velasquez S.L."/>
            <person name="Kruys A."/>
            <person name="Hutchinson M.I."/>
            <person name="Powell A.J."/>
            <person name="Barry K."/>
            <person name="Miller A.N."/>
            <person name="Grigoriev I.V."/>
            <person name="Debuchy R."/>
            <person name="Gladieux P."/>
            <person name="Hiltunen Thoren M."/>
            <person name="Johannesson H."/>
        </authorList>
    </citation>
    <scope>NUCLEOTIDE SEQUENCE</scope>
    <source>
        <strain evidence="7">CBS 990.96</strain>
    </source>
</reference>
<evidence type="ECO:0000313" key="8">
    <source>
        <dbReference type="Proteomes" id="UP001301958"/>
    </source>
</evidence>
<dbReference type="SUPFAM" id="SSF144083">
    <property type="entry name" value="Magnesium transport protein CorA, transmembrane region"/>
    <property type="match status" value="1"/>
</dbReference>
<dbReference type="Pfam" id="PF01544">
    <property type="entry name" value="CorA"/>
    <property type="match status" value="1"/>
</dbReference>
<evidence type="ECO:0000256" key="2">
    <source>
        <dbReference type="ARBA" id="ARBA00022692"/>
    </source>
</evidence>
<reference evidence="7" key="2">
    <citation type="submission" date="2023-05" db="EMBL/GenBank/DDBJ databases">
        <authorList>
            <consortium name="Lawrence Berkeley National Laboratory"/>
            <person name="Steindorff A."/>
            <person name="Hensen N."/>
            <person name="Bonometti L."/>
            <person name="Westerberg I."/>
            <person name="Brannstrom I.O."/>
            <person name="Guillou S."/>
            <person name="Cros-Aarteil S."/>
            <person name="Calhoun S."/>
            <person name="Haridas S."/>
            <person name="Kuo A."/>
            <person name="Mondo S."/>
            <person name="Pangilinan J."/>
            <person name="Riley R."/>
            <person name="Labutti K."/>
            <person name="Andreopoulos B."/>
            <person name="Lipzen A."/>
            <person name="Chen C."/>
            <person name="Yanf M."/>
            <person name="Daum C."/>
            <person name="Ng V."/>
            <person name="Clum A."/>
            <person name="Ohm R."/>
            <person name="Martin F."/>
            <person name="Silar P."/>
            <person name="Natvig D."/>
            <person name="Lalanne C."/>
            <person name="Gautier V."/>
            <person name="Ament-Velasquez S.L."/>
            <person name="Kruys A."/>
            <person name="Hutchinson M.I."/>
            <person name="Powell A.J."/>
            <person name="Barry K."/>
            <person name="Miller A.N."/>
            <person name="Grigoriev I.V."/>
            <person name="Debuchy R."/>
            <person name="Gladieux P."/>
            <person name="Thoren M.H."/>
            <person name="Johannesson H."/>
        </authorList>
    </citation>
    <scope>NUCLEOTIDE SEQUENCE</scope>
    <source>
        <strain evidence="7">CBS 990.96</strain>
    </source>
</reference>
<keyword evidence="2 6" id="KW-0812">Transmembrane</keyword>
<evidence type="ECO:0000256" key="3">
    <source>
        <dbReference type="ARBA" id="ARBA00022989"/>
    </source>
</evidence>
<feature type="compositionally biased region" description="Low complexity" evidence="5">
    <location>
        <begin position="49"/>
        <end position="58"/>
    </location>
</feature>
<feature type="compositionally biased region" description="Polar residues" evidence="5">
    <location>
        <begin position="357"/>
        <end position="366"/>
    </location>
</feature>
<feature type="region of interest" description="Disordered" evidence="5">
    <location>
        <begin position="357"/>
        <end position="426"/>
    </location>
</feature>
<feature type="compositionally biased region" description="Low complexity" evidence="5">
    <location>
        <begin position="399"/>
        <end position="412"/>
    </location>
</feature>
<proteinExistence type="predicted"/>
<keyword evidence="3 6" id="KW-1133">Transmembrane helix</keyword>
<dbReference type="Proteomes" id="UP001301958">
    <property type="component" value="Unassembled WGS sequence"/>
</dbReference>
<dbReference type="GO" id="GO:0005886">
    <property type="term" value="C:plasma membrane"/>
    <property type="evidence" value="ECO:0007669"/>
    <property type="project" value="UniProtKB-SubCell"/>
</dbReference>
<keyword evidence="4 6" id="KW-0472">Membrane</keyword>
<sequence>MYPYDNIPPPPPTERPEHLFDSNAPVYSFTPSRAGSSTPSVDGAKSSDSDSVNNANSDTATGGSLRGLQILESRYVGDSLEGQHCSVRLTVAPSESVAHQPLFRWVHCKQQTLDFDEFEKQAFSVPGLTASEKQGLKNMTSLIRRSFIKRIQTANGTLVPHMDPRFTQIPIPSDGNLREQTYVTRTVSWLCLPYFILKNYSGLLAGDSASTFPIETLLQAKLPRTNRERDMQQAVRQQKGTPAGFCFHVSQLWCLVVDNSLLVTCGSITEEDICLNLIEKTVKTVQDVSATKPEPRILVRYLSDVVWTIPIDQCKTWFAFISHFQELWPRRLLFYQHKRLINSDQWQKIWDLAARSNTKPASPVSESPQAASPGSQSPQPASPQPASPQPASPQPASPQPASLAISSSSSSSPEPPPPPPPAQTTKEIPTFAIFTCLDGVQVSESDTIDEKVLQEVFSELNDYLFYHTTPSDRRAYCDCPEASRLEVYAQLETEGVALSDPYMPPLGPSDRQDYERRVELFNNADKLFKFFFPSDIEVPTVKKFWGAIRALVHVSDALDHGTNEKIQAYREPYIRRSRLQITLQTLRNLTENLLTFNEIFIHADTKERGKITTPLSLMDAWMYILLGLVNRKDEDRTYQLMAITTGRSGLLQQGMTEMLRALSTQDLYSRSIVLPLELVSLISFKLLKDITPGLPGGIRETYSSYLNSIESDITIKAPDRSHKSTLGLYEQEVSIVQWILNYQMSIFKTMEKATSVTNKIVLDHPTPGRLSPYRNIAASRSRLLHQLPSHSIYTHPLPPPNLHQPHSHSHSSSPQIQTTPDQEIHDHNSFRPLFLHEIHDFLSERSRGFAELRHYCISLSEINTNNLSLTKDRQERAIYAFTIVTVIFLPLSSIASIFGMNSSDIRDMALGQWVYWIIALPVTILVIFFGLLWTDELGNVYKWFARSLTRLFRLDEKRRQKEWERLERERERDRERDDERCAVGRSSSRRGTAGGMEKDHVGVTFGPRRKTIPVY</sequence>
<name>A0AAN7BIS4_9PEZI</name>
<feature type="transmembrane region" description="Helical" evidence="6">
    <location>
        <begin position="877"/>
        <end position="901"/>
    </location>
</feature>
<evidence type="ECO:0000256" key="6">
    <source>
        <dbReference type="SAM" id="Phobius"/>
    </source>
</evidence>
<dbReference type="Gene3D" id="1.20.58.340">
    <property type="entry name" value="Magnesium transport protein CorA, transmembrane region"/>
    <property type="match status" value="1"/>
</dbReference>
<feature type="region of interest" description="Disordered" evidence="5">
    <location>
        <begin position="794"/>
        <end position="822"/>
    </location>
</feature>
<feature type="compositionally biased region" description="Pro residues" evidence="5">
    <location>
        <begin position="1"/>
        <end position="13"/>
    </location>
</feature>
<dbReference type="GO" id="GO:0000287">
    <property type="term" value="F:magnesium ion binding"/>
    <property type="evidence" value="ECO:0007669"/>
    <property type="project" value="TreeGrafter"/>
</dbReference>
<dbReference type="InterPro" id="IPR045863">
    <property type="entry name" value="CorA_TM1_TM2"/>
</dbReference>
<dbReference type="GO" id="GO:0050897">
    <property type="term" value="F:cobalt ion binding"/>
    <property type="evidence" value="ECO:0007669"/>
    <property type="project" value="TreeGrafter"/>
</dbReference>
<keyword evidence="8" id="KW-1185">Reference proteome</keyword>
<protein>
    <submittedName>
        <fullName evidence="7">Magnesium transport protein cora</fullName>
    </submittedName>
</protein>
<feature type="compositionally biased region" description="Pro residues" evidence="5">
    <location>
        <begin position="413"/>
        <end position="422"/>
    </location>
</feature>
<feature type="compositionally biased region" description="Basic and acidic residues" evidence="5">
    <location>
        <begin position="968"/>
        <end position="982"/>
    </location>
</feature>
<dbReference type="PANTHER" id="PTHR46494">
    <property type="entry name" value="CORA FAMILY METAL ION TRANSPORTER (EUROFUNG)"/>
    <property type="match status" value="1"/>
</dbReference>
<gene>
    <name evidence="7" type="ORF">QBC38DRAFT_371604</name>
</gene>
<feature type="compositionally biased region" description="Low complexity" evidence="5">
    <location>
        <begin position="367"/>
        <end position="379"/>
    </location>
</feature>
<dbReference type="InterPro" id="IPR002523">
    <property type="entry name" value="MgTranspt_CorA/ZnTranspt_ZntB"/>
</dbReference>
<dbReference type="PANTHER" id="PTHR46494:SF1">
    <property type="entry name" value="CORA FAMILY METAL ION TRANSPORTER (EUROFUNG)"/>
    <property type="match status" value="1"/>
</dbReference>
<organism evidence="7 8">
    <name type="scientific">Podospora fimiseda</name>
    <dbReference type="NCBI Taxonomy" id="252190"/>
    <lineage>
        <taxon>Eukaryota</taxon>
        <taxon>Fungi</taxon>
        <taxon>Dikarya</taxon>
        <taxon>Ascomycota</taxon>
        <taxon>Pezizomycotina</taxon>
        <taxon>Sordariomycetes</taxon>
        <taxon>Sordariomycetidae</taxon>
        <taxon>Sordariales</taxon>
        <taxon>Podosporaceae</taxon>
        <taxon>Podospora</taxon>
    </lineage>
</organism>
<evidence type="ECO:0000256" key="1">
    <source>
        <dbReference type="ARBA" id="ARBA00004651"/>
    </source>
</evidence>
<dbReference type="GO" id="GO:0015087">
    <property type="term" value="F:cobalt ion transmembrane transporter activity"/>
    <property type="evidence" value="ECO:0007669"/>
    <property type="project" value="TreeGrafter"/>
</dbReference>
<accession>A0AAN7BIS4</accession>
<dbReference type="GO" id="GO:0015095">
    <property type="term" value="F:magnesium ion transmembrane transporter activity"/>
    <property type="evidence" value="ECO:0007669"/>
    <property type="project" value="TreeGrafter"/>
</dbReference>
<evidence type="ECO:0000313" key="7">
    <source>
        <dbReference type="EMBL" id="KAK4224169.1"/>
    </source>
</evidence>
<comment type="caution">
    <text evidence="7">The sequence shown here is derived from an EMBL/GenBank/DDBJ whole genome shotgun (WGS) entry which is preliminary data.</text>
</comment>
<feature type="compositionally biased region" description="Pro residues" evidence="5">
    <location>
        <begin position="380"/>
        <end position="398"/>
    </location>
</feature>
<feature type="transmembrane region" description="Helical" evidence="6">
    <location>
        <begin position="913"/>
        <end position="933"/>
    </location>
</feature>
<feature type="region of interest" description="Disordered" evidence="5">
    <location>
        <begin position="968"/>
        <end position="1015"/>
    </location>
</feature>
<evidence type="ECO:0000256" key="5">
    <source>
        <dbReference type="SAM" id="MobiDB-lite"/>
    </source>
</evidence>
<comment type="subcellular location">
    <subcellularLocation>
        <location evidence="1">Cell membrane</location>
        <topology evidence="1">Multi-pass membrane protein</topology>
    </subcellularLocation>
</comment>